<dbReference type="AlphaFoldDB" id="A0A6C7HTJ2"/>
<accession>A0A6C7HTJ2</accession>
<dbReference type="KEGG" id="set:SEN1914"/>
<dbReference type="Proteomes" id="UP000000613">
    <property type="component" value="Chromosome"/>
</dbReference>
<name>A0A6C7HTJ2_SALEP</name>
<gene>
    <name evidence="1" type="ordered locus">SEN1914</name>
</gene>
<proteinExistence type="predicted"/>
<evidence type="ECO:0000313" key="2">
    <source>
        <dbReference type="Proteomes" id="UP000000613"/>
    </source>
</evidence>
<sequence length="100" mass="11358">MLSFKRGKPSNKATAASGRGTRCFLLPRDTYANFSKAFQVGEWGCFFTIYSNFPIAAKGPKINLSSGKSQQKQEVKMQKKSVYTSFFMQYFMQDKTNITL</sequence>
<protein>
    <submittedName>
        <fullName evidence="1">Uncharacterized protein</fullName>
    </submittedName>
</protein>
<evidence type="ECO:0000313" key="1">
    <source>
        <dbReference type="EMBL" id="CAR33494.1"/>
    </source>
</evidence>
<dbReference type="EMBL" id="AM933172">
    <property type="protein sequence ID" value="CAR33494.1"/>
    <property type="molecule type" value="Genomic_DNA"/>
</dbReference>
<organism evidence="1 2">
    <name type="scientific">Salmonella enteritidis PT4 (strain P125109)</name>
    <dbReference type="NCBI Taxonomy" id="550537"/>
    <lineage>
        <taxon>Bacteria</taxon>
        <taxon>Pseudomonadati</taxon>
        <taxon>Pseudomonadota</taxon>
        <taxon>Gammaproteobacteria</taxon>
        <taxon>Enterobacterales</taxon>
        <taxon>Enterobacteriaceae</taxon>
        <taxon>Salmonella</taxon>
    </lineage>
</organism>
<reference evidence="1 2" key="1">
    <citation type="journal article" date="2008" name="Genome Res.">
        <title>Comparative genome analysis of Salmonella enteritidis PT4 and Salmonella gallinarum 287/91 provides insights into evolutionary and host adaptation pathways.</title>
        <authorList>
            <person name="Thomson N.R."/>
            <person name="Clayton D.J."/>
            <person name="Windhorst D."/>
            <person name="Vernikos G."/>
            <person name="Davidson S."/>
            <person name="Churcher C."/>
            <person name="Quail M.A."/>
            <person name="Stevens M."/>
            <person name="Jones M.A."/>
            <person name="Watson M."/>
            <person name="Barron A."/>
            <person name="Layton A."/>
            <person name="Pickard D."/>
            <person name="Kingsley R.A."/>
            <person name="Bignell A."/>
            <person name="Clark L."/>
            <person name="Harris B."/>
            <person name="Ormond D."/>
            <person name="Abdellah Z."/>
            <person name="Brooks K."/>
            <person name="Cherevach I."/>
            <person name="Chillingworth T."/>
            <person name="Woodward J."/>
            <person name="Norberczak H."/>
            <person name="Lord A."/>
            <person name="Arrowsmith C."/>
            <person name="Jagels K."/>
            <person name="Moule S."/>
            <person name="Mungall K."/>
            <person name="Sanders M."/>
            <person name="Whitehead S."/>
            <person name="Chabalgoity J.A."/>
            <person name="Maskell D."/>
            <person name="Humphrey T."/>
            <person name="Roberts M."/>
            <person name="Barrow P.A."/>
            <person name="Dougan G."/>
            <person name="Parkhill J."/>
        </authorList>
    </citation>
    <scope>NUCLEOTIDE SEQUENCE [LARGE SCALE GENOMIC DNA]</scope>
    <source>
        <strain evidence="1 2">P125109</strain>
    </source>
</reference>